<sequence length="286" mass="31798">MATRKSNLALIQTDEIIGLIEKNLKVKCEKKLFSTKGDEVLDTSLEKIGGKGLFVKELERALLLKEADIAVHSMKDVPTFLEEHFEICAVPVREDPRDVFISFNKKGFYAQKKGARIGTSSVRREKQLLLLRKDLNIVPIRGNVETRLEKLKNEDLDGIVLAAAGIKRLGLEEFITGYFELEEMIPACGQGAIAVEALKGGEIAGMIKGLDDEEIRICTEAERNVMRILNGGCHTPVAAHARIEGEWIKIWGVNQVGDTLVKLQVKGKKEDYLNLSCKLAMKLLEG</sequence>
<evidence type="ECO:0000256" key="7">
    <source>
        <dbReference type="HAMAP-Rule" id="MF_00260"/>
    </source>
</evidence>
<evidence type="ECO:0000256" key="5">
    <source>
        <dbReference type="ARBA" id="ARBA00023244"/>
    </source>
</evidence>
<proteinExistence type="inferred from homology"/>
<keyword evidence="5 7" id="KW-0627">Porphyrin biosynthesis</keyword>
<evidence type="ECO:0000256" key="2">
    <source>
        <dbReference type="ARBA" id="ARBA00005638"/>
    </source>
</evidence>
<dbReference type="Gene3D" id="3.40.190.10">
    <property type="entry name" value="Periplasmic binding protein-like II"/>
    <property type="match status" value="2"/>
</dbReference>
<comment type="subunit">
    <text evidence="3 7">Monomer.</text>
</comment>
<dbReference type="PANTHER" id="PTHR11557">
    <property type="entry name" value="PORPHOBILINOGEN DEAMINASE"/>
    <property type="match status" value="1"/>
</dbReference>
<dbReference type="EC" id="2.5.1.61" evidence="7"/>
<dbReference type="PATRIC" id="fig|520767.4.peg.925"/>
<evidence type="ECO:0000256" key="4">
    <source>
        <dbReference type="ARBA" id="ARBA00022679"/>
    </source>
</evidence>
<dbReference type="AlphaFoldDB" id="A0A161QCM1"/>
<comment type="catalytic activity">
    <reaction evidence="6 7">
        <text>4 porphobilinogen + H2O = hydroxymethylbilane + 4 NH4(+)</text>
        <dbReference type="Rhea" id="RHEA:13185"/>
        <dbReference type="ChEBI" id="CHEBI:15377"/>
        <dbReference type="ChEBI" id="CHEBI:28938"/>
        <dbReference type="ChEBI" id="CHEBI:57845"/>
        <dbReference type="ChEBI" id="CHEBI:58126"/>
        <dbReference type="EC" id="2.5.1.61"/>
    </reaction>
</comment>
<dbReference type="InterPro" id="IPR000860">
    <property type="entry name" value="HemC"/>
</dbReference>
<reference evidence="10 11" key="1">
    <citation type="submission" date="2015-12" db="EMBL/GenBank/DDBJ databases">
        <title>Draft genome of Thermovenabulum gondwanense isolated from a red thermophilic microbial mat colonisisng an outflow channel of a bore well.</title>
        <authorList>
            <person name="Patel B.K."/>
        </authorList>
    </citation>
    <scope>NUCLEOTIDE SEQUENCE [LARGE SCALE GENOMIC DNA]</scope>
    <source>
        <strain evidence="10 11">R270</strain>
    </source>
</reference>
<dbReference type="EMBL" id="LOHZ01000023">
    <property type="protein sequence ID" value="KYO67018.1"/>
    <property type="molecule type" value="Genomic_DNA"/>
</dbReference>
<organism evidence="10 11">
    <name type="scientific">Thermovenabulum gondwanense</name>
    <dbReference type="NCBI Taxonomy" id="520767"/>
    <lineage>
        <taxon>Bacteria</taxon>
        <taxon>Bacillati</taxon>
        <taxon>Bacillota</taxon>
        <taxon>Clostridia</taxon>
        <taxon>Thermosediminibacterales</taxon>
        <taxon>Thermosediminibacteraceae</taxon>
        <taxon>Thermovenabulum</taxon>
    </lineage>
</organism>
<dbReference type="SUPFAM" id="SSF54782">
    <property type="entry name" value="Porphobilinogen deaminase (hydroxymethylbilane synthase), C-terminal domain"/>
    <property type="match status" value="1"/>
</dbReference>
<dbReference type="InterPro" id="IPR022417">
    <property type="entry name" value="Porphobilin_deaminase_N"/>
</dbReference>
<comment type="cofactor">
    <cofactor evidence="7">
        <name>dipyrromethane</name>
        <dbReference type="ChEBI" id="CHEBI:60342"/>
    </cofactor>
    <text evidence="7">Binds 1 dipyrromethane group covalently.</text>
</comment>
<feature type="modified residue" description="S-(dipyrrolylmethanemethyl)cysteine" evidence="7">
    <location>
        <position position="233"/>
    </location>
</feature>
<evidence type="ECO:0000313" key="11">
    <source>
        <dbReference type="Proteomes" id="UP000075737"/>
    </source>
</evidence>
<dbReference type="GO" id="GO:0005737">
    <property type="term" value="C:cytoplasm"/>
    <property type="evidence" value="ECO:0007669"/>
    <property type="project" value="UniProtKB-UniRule"/>
</dbReference>
<dbReference type="PIRSF" id="PIRSF001438">
    <property type="entry name" value="4pyrrol_synth_OHMeBilane_synth"/>
    <property type="match status" value="1"/>
</dbReference>
<protein>
    <recommendedName>
        <fullName evidence="7">Porphobilinogen deaminase</fullName>
        <shortName evidence="7">PBG</shortName>
        <ecNumber evidence="7">2.5.1.61</ecNumber>
    </recommendedName>
    <alternativeName>
        <fullName evidence="7">Hydroxymethylbilane synthase</fullName>
        <shortName evidence="7">HMBS</shortName>
    </alternativeName>
    <alternativeName>
        <fullName evidence="7">Pre-uroporphyrinogen synthase</fullName>
    </alternativeName>
</protein>
<dbReference type="HAMAP" id="MF_00260">
    <property type="entry name" value="Porphobil_deam"/>
    <property type="match status" value="1"/>
</dbReference>
<dbReference type="STRING" id="520767.ATZ99_08350"/>
<evidence type="ECO:0000256" key="6">
    <source>
        <dbReference type="ARBA" id="ARBA00048169"/>
    </source>
</evidence>
<comment type="miscellaneous">
    <text evidence="7">The porphobilinogen subunits are added to the dipyrromethane group.</text>
</comment>
<dbReference type="PRINTS" id="PR00151">
    <property type="entry name" value="PORPHBDMNASE"/>
</dbReference>
<dbReference type="FunFam" id="3.40.190.10:FF:000005">
    <property type="entry name" value="Porphobilinogen deaminase"/>
    <property type="match status" value="1"/>
</dbReference>
<dbReference type="GO" id="GO:0006782">
    <property type="term" value="P:protoporphyrinogen IX biosynthetic process"/>
    <property type="evidence" value="ECO:0007669"/>
    <property type="project" value="UniProtKB-UniRule"/>
</dbReference>
<evidence type="ECO:0000256" key="3">
    <source>
        <dbReference type="ARBA" id="ARBA00011245"/>
    </source>
</evidence>
<dbReference type="Gene3D" id="3.30.160.40">
    <property type="entry name" value="Porphobilinogen deaminase, C-terminal domain"/>
    <property type="match status" value="1"/>
</dbReference>
<dbReference type="Proteomes" id="UP000075737">
    <property type="component" value="Unassembled WGS sequence"/>
</dbReference>
<gene>
    <name evidence="7 10" type="primary">hemC</name>
    <name evidence="10" type="ORF">ATZ99_08350</name>
</gene>
<comment type="function">
    <text evidence="1 7">Tetrapolymerization of the monopyrrole PBG into the hydroxymethylbilane pre-uroporphyrinogen in several discrete steps.</text>
</comment>
<dbReference type="PROSITE" id="PS00533">
    <property type="entry name" value="PORPHOBILINOGEN_DEAM"/>
    <property type="match status" value="1"/>
</dbReference>
<feature type="domain" description="Porphobilinogen deaminase C-terminal" evidence="9">
    <location>
        <begin position="217"/>
        <end position="284"/>
    </location>
</feature>
<evidence type="ECO:0000259" key="9">
    <source>
        <dbReference type="Pfam" id="PF03900"/>
    </source>
</evidence>
<dbReference type="PANTHER" id="PTHR11557:SF0">
    <property type="entry name" value="PORPHOBILINOGEN DEAMINASE"/>
    <property type="match status" value="1"/>
</dbReference>
<dbReference type="InterPro" id="IPR022419">
    <property type="entry name" value="Porphobilin_deaminase_cofac_BS"/>
</dbReference>
<dbReference type="SUPFAM" id="SSF53850">
    <property type="entry name" value="Periplasmic binding protein-like II"/>
    <property type="match status" value="1"/>
</dbReference>
<dbReference type="Pfam" id="PF01379">
    <property type="entry name" value="Porphobil_deam"/>
    <property type="match status" value="1"/>
</dbReference>
<comment type="caution">
    <text evidence="10">The sequence shown here is derived from an EMBL/GenBank/DDBJ whole genome shotgun (WGS) entry which is preliminary data.</text>
</comment>
<dbReference type="GO" id="GO:0004418">
    <property type="term" value="F:hydroxymethylbilane synthase activity"/>
    <property type="evidence" value="ECO:0007669"/>
    <property type="project" value="UniProtKB-UniRule"/>
</dbReference>
<dbReference type="InterPro" id="IPR022418">
    <property type="entry name" value="Porphobilinogen_deaminase_C"/>
</dbReference>
<comment type="similarity">
    <text evidence="2 7">Belongs to the HMBS family.</text>
</comment>
<feature type="domain" description="Porphobilinogen deaminase N-terminal" evidence="8">
    <location>
        <begin position="2"/>
        <end position="200"/>
    </location>
</feature>
<evidence type="ECO:0000256" key="1">
    <source>
        <dbReference type="ARBA" id="ARBA00002869"/>
    </source>
</evidence>
<dbReference type="NCBIfam" id="TIGR00212">
    <property type="entry name" value="hemC"/>
    <property type="match status" value="1"/>
</dbReference>
<name>A0A161QCM1_9FIRM</name>
<dbReference type="Pfam" id="PF03900">
    <property type="entry name" value="Porphobil_deamC"/>
    <property type="match status" value="1"/>
</dbReference>
<keyword evidence="4 7" id="KW-0808">Transferase</keyword>
<keyword evidence="11" id="KW-1185">Reference proteome</keyword>
<evidence type="ECO:0000313" key="10">
    <source>
        <dbReference type="EMBL" id="KYO67018.1"/>
    </source>
</evidence>
<evidence type="ECO:0000259" key="8">
    <source>
        <dbReference type="Pfam" id="PF01379"/>
    </source>
</evidence>
<dbReference type="InterPro" id="IPR036803">
    <property type="entry name" value="Porphobilinogen_deaminase_C_sf"/>
</dbReference>
<accession>A0A161QCM1</accession>